<keyword evidence="2" id="KW-0645">Protease</keyword>
<dbReference type="InterPro" id="IPR042269">
    <property type="entry name" value="Ser_carbopepase_S28_SKS"/>
</dbReference>
<dbReference type="Pfam" id="PF05577">
    <property type="entry name" value="Peptidase_S28"/>
    <property type="match status" value="2"/>
</dbReference>
<dbReference type="InterPro" id="IPR029058">
    <property type="entry name" value="AB_hydrolase_fold"/>
</dbReference>
<keyword evidence="3 6" id="KW-0732">Signal</keyword>
<accession>A0A914WRC0</accession>
<evidence type="ECO:0000256" key="4">
    <source>
        <dbReference type="ARBA" id="ARBA00022801"/>
    </source>
</evidence>
<keyword evidence="5" id="KW-0325">Glycoprotein</keyword>
<dbReference type="SUPFAM" id="SSF53474">
    <property type="entry name" value="alpha/beta-Hydrolases"/>
    <property type="match status" value="1"/>
</dbReference>
<sequence length="412" mass="45837">MMRLSVALLLATAIAGCLSASLPQKEEQNVEMKPLRKIMIHGRPIHGLVPTPVEENKPENKAATTPAYYTQKLDHFDNTTQRTFQQRYWYNPAYLKSGGPIFLMLGGEGPASSSWITTDSLYFDTMAKKYNAAMFELEHRYYGQTRPTSDQSTSNLKWLSSRQAVEDTAAFIRAMNSVHQWTNPKWIVFGGSYSGALAAWMRQNYPDIVAGAVASSGPVFAKLDFLGDLCPAFGDAMPSDKDIQNFYDTVMGNFMYTVQYSQDNVAYFANELTIPAVCAKMTANNGNSNVQKLADVNTFVGGFFGGGCTGTSYNDFIKGMQSTSFNSPYADSRSWVWQTCTEFGYFQSTDQTNNIFGSTVPVSFYVDQCTAIYGSQFNQQTISQSVDSTDAFYGGRDNYKSCCREVCKTRDN</sequence>
<dbReference type="Gene3D" id="3.40.50.1820">
    <property type="entry name" value="alpha/beta hydrolase"/>
    <property type="match status" value="2"/>
</dbReference>
<name>A0A914WRC0_9BILA</name>
<comment type="similarity">
    <text evidence="1">Belongs to the peptidase S28 family.</text>
</comment>
<keyword evidence="4" id="KW-0378">Hydrolase</keyword>
<dbReference type="Proteomes" id="UP000887566">
    <property type="component" value="Unplaced"/>
</dbReference>
<dbReference type="PROSITE" id="PS51257">
    <property type="entry name" value="PROKAR_LIPOPROTEIN"/>
    <property type="match status" value="1"/>
</dbReference>
<protein>
    <submittedName>
        <fullName evidence="8">Uncharacterized protein</fullName>
    </submittedName>
</protein>
<proteinExistence type="inferred from homology"/>
<dbReference type="Gene3D" id="1.20.120.980">
    <property type="entry name" value="Serine carboxypeptidase S28, SKS domain"/>
    <property type="match status" value="1"/>
</dbReference>
<dbReference type="GO" id="GO:0070008">
    <property type="term" value="F:serine-type exopeptidase activity"/>
    <property type="evidence" value="ECO:0007669"/>
    <property type="project" value="InterPro"/>
</dbReference>
<dbReference type="AlphaFoldDB" id="A0A914WRC0"/>
<evidence type="ECO:0000256" key="3">
    <source>
        <dbReference type="ARBA" id="ARBA00022729"/>
    </source>
</evidence>
<evidence type="ECO:0000256" key="1">
    <source>
        <dbReference type="ARBA" id="ARBA00011079"/>
    </source>
</evidence>
<keyword evidence="7" id="KW-1185">Reference proteome</keyword>
<dbReference type="PANTHER" id="PTHR11010">
    <property type="entry name" value="PROTEASE S28 PRO-X CARBOXYPEPTIDASE-RELATED"/>
    <property type="match status" value="1"/>
</dbReference>
<dbReference type="GO" id="GO:0006508">
    <property type="term" value="P:proteolysis"/>
    <property type="evidence" value="ECO:0007669"/>
    <property type="project" value="UniProtKB-KW"/>
</dbReference>
<evidence type="ECO:0000256" key="6">
    <source>
        <dbReference type="SAM" id="SignalP"/>
    </source>
</evidence>
<feature type="signal peptide" evidence="6">
    <location>
        <begin position="1"/>
        <end position="19"/>
    </location>
</feature>
<reference evidence="8" key="1">
    <citation type="submission" date="2022-11" db="UniProtKB">
        <authorList>
            <consortium name="WormBaseParasite"/>
        </authorList>
    </citation>
    <scope>IDENTIFICATION</scope>
</reference>
<dbReference type="InterPro" id="IPR008758">
    <property type="entry name" value="Peptidase_S28"/>
</dbReference>
<evidence type="ECO:0000313" key="8">
    <source>
        <dbReference type="WBParaSite" id="PSAMB.scaffold4968size13023.g25636.t1"/>
    </source>
</evidence>
<evidence type="ECO:0000256" key="5">
    <source>
        <dbReference type="ARBA" id="ARBA00023180"/>
    </source>
</evidence>
<dbReference type="WBParaSite" id="PSAMB.scaffold4968size13023.g25636.t1">
    <property type="protein sequence ID" value="PSAMB.scaffold4968size13023.g25636.t1"/>
    <property type="gene ID" value="PSAMB.scaffold4968size13023.g25636"/>
</dbReference>
<organism evidence="7 8">
    <name type="scientific">Plectus sambesii</name>
    <dbReference type="NCBI Taxonomy" id="2011161"/>
    <lineage>
        <taxon>Eukaryota</taxon>
        <taxon>Metazoa</taxon>
        <taxon>Ecdysozoa</taxon>
        <taxon>Nematoda</taxon>
        <taxon>Chromadorea</taxon>
        <taxon>Plectida</taxon>
        <taxon>Plectina</taxon>
        <taxon>Plectoidea</taxon>
        <taxon>Plectidae</taxon>
        <taxon>Plectus</taxon>
    </lineage>
</organism>
<dbReference type="GO" id="GO:0008239">
    <property type="term" value="F:dipeptidyl-peptidase activity"/>
    <property type="evidence" value="ECO:0007669"/>
    <property type="project" value="TreeGrafter"/>
</dbReference>
<feature type="chain" id="PRO_5037344400" evidence="6">
    <location>
        <begin position="20"/>
        <end position="412"/>
    </location>
</feature>
<dbReference type="PANTHER" id="PTHR11010:SF117">
    <property type="entry name" value="SERINE PROTEASE 16"/>
    <property type="match status" value="1"/>
</dbReference>
<evidence type="ECO:0000256" key="2">
    <source>
        <dbReference type="ARBA" id="ARBA00022670"/>
    </source>
</evidence>
<evidence type="ECO:0000313" key="7">
    <source>
        <dbReference type="Proteomes" id="UP000887566"/>
    </source>
</evidence>